<organism evidence="1 2">
    <name type="scientific">Mycena rosella</name>
    <name type="common">Pink bonnet</name>
    <name type="synonym">Agaricus rosellus</name>
    <dbReference type="NCBI Taxonomy" id="1033263"/>
    <lineage>
        <taxon>Eukaryota</taxon>
        <taxon>Fungi</taxon>
        <taxon>Dikarya</taxon>
        <taxon>Basidiomycota</taxon>
        <taxon>Agaricomycotina</taxon>
        <taxon>Agaricomycetes</taxon>
        <taxon>Agaricomycetidae</taxon>
        <taxon>Agaricales</taxon>
        <taxon>Marasmiineae</taxon>
        <taxon>Mycenaceae</taxon>
        <taxon>Mycena</taxon>
    </lineage>
</organism>
<reference evidence="1" key="1">
    <citation type="submission" date="2023-03" db="EMBL/GenBank/DDBJ databases">
        <title>Massive genome expansion in bonnet fungi (Mycena s.s.) driven by repeated elements and novel gene families across ecological guilds.</title>
        <authorList>
            <consortium name="Lawrence Berkeley National Laboratory"/>
            <person name="Harder C.B."/>
            <person name="Miyauchi S."/>
            <person name="Viragh M."/>
            <person name="Kuo A."/>
            <person name="Thoen E."/>
            <person name="Andreopoulos B."/>
            <person name="Lu D."/>
            <person name="Skrede I."/>
            <person name="Drula E."/>
            <person name="Henrissat B."/>
            <person name="Morin E."/>
            <person name="Kohler A."/>
            <person name="Barry K."/>
            <person name="LaButti K."/>
            <person name="Morin E."/>
            <person name="Salamov A."/>
            <person name="Lipzen A."/>
            <person name="Mereny Z."/>
            <person name="Hegedus B."/>
            <person name="Baldrian P."/>
            <person name="Stursova M."/>
            <person name="Weitz H."/>
            <person name="Taylor A."/>
            <person name="Grigoriev I.V."/>
            <person name="Nagy L.G."/>
            <person name="Martin F."/>
            <person name="Kauserud H."/>
        </authorList>
    </citation>
    <scope>NUCLEOTIDE SEQUENCE</scope>
    <source>
        <strain evidence="1">CBHHK067</strain>
    </source>
</reference>
<comment type="caution">
    <text evidence="1">The sequence shown here is derived from an EMBL/GenBank/DDBJ whole genome shotgun (WGS) entry which is preliminary data.</text>
</comment>
<dbReference type="EMBL" id="JARKIE010000014">
    <property type="protein sequence ID" value="KAJ7702704.1"/>
    <property type="molecule type" value="Genomic_DNA"/>
</dbReference>
<keyword evidence="2" id="KW-1185">Reference proteome</keyword>
<dbReference type="Proteomes" id="UP001221757">
    <property type="component" value="Unassembled WGS sequence"/>
</dbReference>
<evidence type="ECO:0000313" key="2">
    <source>
        <dbReference type="Proteomes" id="UP001221757"/>
    </source>
</evidence>
<proteinExistence type="predicted"/>
<accession>A0AAD7GQY9</accession>
<protein>
    <submittedName>
        <fullName evidence="1">Uncharacterized protein</fullName>
    </submittedName>
</protein>
<sequence>MKCHSHLENPEHNYVVSSTRQPLKHSAINILHATRYRTASLKVPRPMQGRIDAFDFTVQLSELPADDTAWLFAKDRLLAIIGQLSNNVVMVRKPGGESLSMTRIGTLGERYVVEWCLQAAPGNPDVGMWSWYRYQDGGYRVYNYTTLGSGPPTLVAWKEPSDWHWNFHEHVVMNPYKAEAAMILIMIGIVICSDMGRGLTNY</sequence>
<gene>
    <name evidence="1" type="ORF">B0H17DRAFT_1042897</name>
</gene>
<name>A0AAD7GQY9_MYCRO</name>
<evidence type="ECO:0000313" key="1">
    <source>
        <dbReference type="EMBL" id="KAJ7702704.1"/>
    </source>
</evidence>
<dbReference type="AlphaFoldDB" id="A0AAD7GQY9"/>